<dbReference type="Proteomes" id="UP001595817">
    <property type="component" value="Unassembled WGS sequence"/>
</dbReference>
<comment type="caution">
    <text evidence="1">The sequence shown here is derived from an EMBL/GenBank/DDBJ whole genome shotgun (WGS) entry which is preliminary data.</text>
</comment>
<protein>
    <recommendedName>
        <fullName evidence="3">Elongation factor Tu</fullName>
    </recommendedName>
</protein>
<keyword evidence="2" id="KW-1185">Reference proteome</keyword>
<evidence type="ECO:0000313" key="2">
    <source>
        <dbReference type="Proteomes" id="UP001595817"/>
    </source>
</evidence>
<reference evidence="2" key="1">
    <citation type="journal article" date="2019" name="Int. J. Syst. Evol. Microbiol.">
        <title>The Global Catalogue of Microorganisms (GCM) 10K type strain sequencing project: providing services to taxonomists for standard genome sequencing and annotation.</title>
        <authorList>
            <consortium name="The Broad Institute Genomics Platform"/>
            <consortium name="The Broad Institute Genome Sequencing Center for Infectious Disease"/>
            <person name="Wu L."/>
            <person name="Ma J."/>
        </authorList>
    </citation>
    <scope>NUCLEOTIDE SEQUENCE [LARGE SCALE GENOMIC DNA]</scope>
    <source>
        <strain evidence="2">CCUG 59778</strain>
    </source>
</reference>
<evidence type="ECO:0000313" key="1">
    <source>
        <dbReference type="EMBL" id="MFC4410784.1"/>
    </source>
</evidence>
<proteinExistence type="predicted"/>
<gene>
    <name evidence="1" type="ORF">ACFOZY_10195</name>
</gene>
<name>A0ABV8X716_9LACT</name>
<sequence length="249" mass="29778">MRKILAFETKEEFALHEELISRLSDRLTEYQQLLIENYALTELPKGVIWTSEELATSVFSEIPIPAYTNENFIYITPDLEAWKRIFSKQLDGKDLPEIDKFYEKNLESELLVILAHELTHHSDWFIDEFGDERNNSIWFEEGMCFYLPRKLLLNESEFDEITQVETALVQEFYDQYGNHSLDDFGSESYFGSLSSIMFDYWRSYLKVKELVEDWANHDINKVFAEYHKWNREGRKLPLTEYFRLKQSNN</sequence>
<evidence type="ECO:0008006" key="3">
    <source>
        <dbReference type="Google" id="ProtNLM"/>
    </source>
</evidence>
<dbReference type="RefSeq" id="WP_378155016.1">
    <property type="nucleotide sequence ID" value="NZ_JBHSEC010000019.1"/>
</dbReference>
<organism evidence="1 2">
    <name type="scientific">Chungangia koreensis</name>
    <dbReference type="NCBI Taxonomy" id="752657"/>
    <lineage>
        <taxon>Bacteria</taxon>
        <taxon>Bacillati</taxon>
        <taxon>Bacillota</taxon>
        <taxon>Bacilli</taxon>
        <taxon>Lactobacillales</taxon>
        <taxon>Chungangia</taxon>
    </lineage>
</organism>
<dbReference type="EMBL" id="JBHSEC010000019">
    <property type="protein sequence ID" value="MFC4410784.1"/>
    <property type="molecule type" value="Genomic_DNA"/>
</dbReference>
<accession>A0ABV8X716</accession>